<feature type="compositionally biased region" description="Basic and acidic residues" evidence="9">
    <location>
        <begin position="585"/>
        <end position="595"/>
    </location>
</feature>
<dbReference type="PANTHER" id="PTHR45872:SF2">
    <property type="entry name" value="RHO GUANINE NUCLEOTIDE EXCHANGE FACTOR 2, ISOFORM D"/>
    <property type="match status" value="1"/>
</dbReference>
<dbReference type="InterPro" id="IPR001849">
    <property type="entry name" value="PH_domain"/>
</dbReference>
<feature type="region of interest" description="Disordered" evidence="9">
    <location>
        <begin position="616"/>
        <end position="780"/>
    </location>
</feature>
<evidence type="ECO:0000259" key="12">
    <source>
        <dbReference type="PROSITE" id="PS50106"/>
    </source>
</evidence>
<dbReference type="FunFam" id="1.20.900.10:FF:000006">
    <property type="entry name" value="Rho guanine nucleotide exchange factor (GEF) 11"/>
    <property type="match status" value="1"/>
</dbReference>
<evidence type="ECO:0000256" key="3">
    <source>
        <dbReference type="ARBA" id="ARBA00022468"/>
    </source>
</evidence>
<feature type="region of interest" description="Disordered" evidence="9">
    <location>
        <begin position="167"/>
        <end position="209"/>
    </location>
</feature>
<feature type="compositionally biased region" description="Basic and acidic residues" evidence="9">
    <location>
        <begin position="1314"/>
        <end position="1327"/>
    </location>
</feature>
<evidence type="ECO:0000256" key="4">
    <source>
        <dbReference type="ARBA" id="ARBA00022490"/>
    </source>
</evidence>
<dbReference type="GO" id="GO:0005737">
    <property type="term" value="C:cytoplasm"/>
    <property type="evidence" value="ECO:0007669"/>
    <property type="project" value="UniProtKB-SubCell"/>
</dbReference>
<dbReference type="InterPro" id="IPR036034">
    <property type="entry name" value="PDZ_sf"/>
</dbReference>
<feature type="region of interest" description="Disordered" evidence="9">
    <location>
        <begin position="560"/>
        <end position="595"/>
    </location>
</feature>
<accession>A0AAJ7TPY4</accession>
<dbReference type="FunFam" id="2.30.29.30:FF:000072">
    <property type="entry name" value="Rho guanine nucleotide exchange factor 1"/>
    <property type="match status" value="1"/>
</dbReference>
<keyword evidence="4" id="KW-0963">Cytoplasm</keyword>
<feature type="domain" description="PDZ" evidence="12">
    <location>
        <begin position="70"/>
        <end position="147"/>
    </location>
</feature>
<dbReference type="SMART" id="SM00325">
    <property type="entry name" value="RhoGEF"/>
    <property type="match status" value="1"/>
</dbReference>
<proteinExistence type="predicted"/>
<organism evidence="13 14">
    <name type="scientific">Petromyzon marinus</name>
    <name type="common">Sea lamprey</name>
    <dbReference type="NCBI Taxonomy" id="7757"/>
    <lineage>
        <taxon>Eukaryota</taxon>
        <taxon>Metazoa</taxon>
        <taxon>Chordata</taxon>
        <taxon>Craniata</taxon>
        <taxon>Vertebrata</taxon>
        <taxon>Cyclostomata</taxon>
        <taxon>Hyperoartia</taxon>
        <taxon>Petromyzontiformes</taxon>
        <taxon>Petromyzontidae</taxon>
        <taxon>Petromyzon</taxon>
    </lineage>
</organism>
<dbReference type="InterPro" id="IPR035899">
    <property type="entry name" value="DBL_dom_sf"/>
</dbReference>
<dbReference type="InterPro" id="IPR011993">
    <property type="entry name" value="PH-like_dom_sf"/>
</dbReference>
<dbReference type="FunFam" id="2.30.42.10:FF:000033">
    <property type="entry name" value="Rho guanine nucleotide exchange factor (GEF) 11"/>
    <property type="match status" value="1"/>
</dbReference>
<dbReference type="Gene3D" id="1.20.900.10">
    <property type="entry name" value="Dbl homology (DH) domain"/>
    <property type="match status" value="1"/>
</dbReference>
<keyword evidence="13" id="KW-1185">Reference proteome</keyword>
<evidence type="ECO:0000256" key="5">
    <source>
        <dbReference type="ARBA" id="ARBA00022553"/>
    </source>
</evidence>
<comment type="subcellular location">
    <subcellularLocation>
        <location evidence="2">Cytoplasm</location>
    </subcellularLocation>
    <subcellularLocation>
        <location evidence="1">Membrane</location>
    </subcellularLocation>
</comment>
<dbReference type="InterPro" id="IPR000219">
    <property type="entry name" value="DH_dom"/>
</dbReference>
<sequence>MSEATRPPMSLASDPGGARPEGPPVEGRSGACVSVERSYSFDVDATDTMGRLSIVMTAPHVQSYGMVQRCVIVQKDEFGFGLTVSGDNPVFVQSVRKDGAAMRAGVQQGDRIIKVNGTLVTQSNHLEVVKLIKSGSYVALTLLGRPPGCPEPPPSLADARHDSLLSLVGSPGLSPDHNSSLLAGSRDSSSSSPGTNDEHRGVLRDGRPGLQRLLEQAKEERERLLEDPRSAEVPHLINEIRSIEARIQQLEQRLRRAGDGTQDFVDGFQENKSGAKLVRQHGEENAAGQPDLLSSLPENFMGKKLQDLEENSSLASGKGAARRAMSHDIHSTHSDIPVNHMIPPCSAPPTTIFPQHSIIGPEDEDFPSDSEQADNQAVFARLERVKERPAHMAVFLQYVVSQHDPAPLMLNLMADAVLHSKEPRKMFASFYMLFLDRHAPLKVTLADSIQSEFDEAKNREDVPEATLGEARESVLRVIEEQLQDYRSKSEMGLGSFYGENELMSLSGDQMEERMAAEQLCAKLMDIIGKMEEDRRNAMVTVITTYMQGVGVKMKWARPVPSLERPPSSTDKRLFNILPNKKKPVPKKEKDLMKENDKKRFSLFQDKWKRDRDKGSQFYFPAMPVPNPSDAGRSSSLPKLPRLAGPSLDVYDLSTESSSPGMGAYPSITPSNSSSPRLLPRYPTVDESDLENGGVNPSMGRRSSEQLGATDGRTPKHRVSLEPPVEPSPIPMGDEDGGDSDSITSQTVSESENVSRQSMVSVPSEDDQSREPEELETPNWQHSVDPEVLKDLPVIEVKRQEVINELFHTEKKHVQNLKVLYEVFFSRLAPVLTNNETYQIFINLDEILPIHESLNEAMRKIREKSQVVAEIGDLMLARFDGEAGEVLKAATAKFCSLQSQALDIVRSKQKKDPRFQQLMMEAESKPKCRRLQLKDFMLTEMQRLTKYPLLLQNILKYTQVEHPDHKKLHKAGECCRRILNDVNETVRETENAQRLEDYQRRLDLSSLERSYNPLVTDFKNLDLTHKKMLYEGPLTWRVNKEKSIDLHVLLLEDLLVLLQKQDERLVLRCYSKTSAGTATDAKQTFSPVIKLGTVLVRPVATDKRAFFLITTSQLGPQIYELVAVTSKEMLIWQTQLEHAVEKEKQQEGTQNMTSFILLGPQGYKKPRASTSHEHKDSVATVVGKQGGDDVRPSSFTSLSDDILDVTAGKEESGDVAASGSLDAYSEPEEAQLMTRVPETMSRRSVAVELEEEPGAEKELAQAALRDVGLLRRMLVRHLRVVAGPRDDGDLERGLSLLQSQLSYSPHPTRSPHHSARGEEAVDGRRGEADEKEEEEEDAPAGGVSGTHDDWKGAGRGAGDAVHFSDEAQRLEQNGTGSAEGGTVPVIRREGNYFFLARPTGPQESSTDDDVAGGGGVEKHERLAESDEEGGGEAASASALYRSEEVSERLQTFPSSSSGSDHFSRYHDHTAVPVSLYQDELEPPSPRVVFSPLPVDDVFNTLESLTQKLKLLQAIEEKFNMNE</sequence>
<evidence type="ECO:0000256" key="1">
    <source>
        <dbReference type="ARBA" id="ARBA00004370"/>
    </source>
</evidence>
<dbReference type="SUPFAM" id="SSF50156">
    <property type="entry name" value="PDZ domain-like"/>
    <property type="match status" value="1"/>
</dbReference>
<dbReference type="CDD" id="cd23069">
    <property type="entry name" value="PDZ_ARHGEF11-12-like"/>
    <property type="match status" value="1"/>
</dbReference>
<evidence type="ECO:0000256" key="9">
    <source>
        <dbReference type="SAM" id="MobiDB-lite"/>
    </source>
</evidence>
<feature type="domain" description="DH" evidence="11">
    <location>
        <begin position="797"/>
        <end position="984"/>
    </location>
</feature>
<dbReference type="PROSITE" id="PS50106">
    <property type="entry name" value="PDZ"/>
    <property type="match status" value="1"/>
</dbReference>
<feature type="compositionally biased region" description="Polar residues" evidence="9">
    <location>
        <begin position="740"/>
        <end position="760"/>
    </location>
</feature>
<protein>
    <submittedName>
        <fullName evidence="14">Rho guanine nucleotide exchange factor 1-like isoform X1</fullName>
    </submittedName>
</protein>
<dbReference type="InterPro" id="IPR036305">
    <property type="entry name" value="RGS_sf"/>
</dbReference>
<gene>
    <name evidence="14" type="primary">LOC116948208</name>
</gene>
<keyword evidence="6" id="KW-0344">Guanine-nucleotide releasing factor</keyword>
<dbReference type="Pfam" id="PF00595">
    <property type="entry name" value="PDZ"/>
    <property type="match status" value="1"/>
</dbReference>
<dbReference type="InterPro" id="IPR015212">
    <property type="entry name" value="RGS-like_dom"/>
</dbReference>
<evidence type="ECO:0000256" key="7">
    <source>
        <dbReference type="ARBA" id="ARBA00023054"/>
    </source>
</evidence>
<keyword evidence="8" id="KW-0472">Membrane</keyword>
<dbReference type="SUPFAM" id="SSF48065">
    <property type="entry name" value="DBL homology domain (DH-domain)"/>
    <property type="match status" value="1"/>
</dbReference>
<keyword evidence="7" id="KW-0175">Coiled coil</keyword>
<dbReference type="CDD" id="cd00160">
    <property type="entry name" value="RhoGEF"/>
    <property type="match status" value="1"/>
</dbReference>
<feature type="compositionally biased region" description="Acidic residues" evidence="9">
    <location>
        <begin position="1328"/>
        <end position="1337"/>
    </location>
</feature>
<dbReference type="InterPro" id="IPR044926">
    <property type="entry name" value="RGS_subdomain_2"/>
</dbReference>
<reference evidence="14" key="1">
    <citation type="submission" date="2025-08" db="UniProtKB">
        <authorList>
            <consortium name="RefSeq"/>
        </authorList>
    </citation>
    <scope>IDENTIFICATION</scope>
    <source>
        <tissue evidence="14">Sperm</tissue>
    </source>
</reference>
<feature type="domain" description="PH" evidence="10">
    <location>
        <begin position="1026"/>
        <end position="1140"/>
    </location>
</feature>
<dbReference type="SUPFAM" id="SSF50729">
    <property type="entry name" value="PH domain-like"/>
    <property type="match status" value="1"/>
</dbReference>
<dbReference type="SMART" id="SM00228">
    <property type="entry name" value="PDZ"/>
    <property type="match status" value="1"/>
</dbReference>
<dbReference type="Pfam" id="PF09128">
    <property type="entry name" value="RGS-like"/>
    <property type="match status" value="1"/>
</dbReference>
<dbReference type="Proteomes" id="UP001318040">
    <property type="component" value="Chromosome 32"/>
</dbReference>
<evidence type="ECO:0000313" key="13">
    <source>
        <dbReference type="Proteomes" id="UP001318040"/>
    </source>
</evidence>
<keyword evidence="5" id="KW-0597">Phosphoprotein</keyword>
<dbReference type="GO" id="GO:0005096">
    <property type="term" value="F:GTPase activator activity"/>
    <property type="evidence" value="ECO:0007669"/>
    <property type="project" value="UniProtKB-KW"/>
</dbReference>
<evidence type="ECO:0000313" key="14">
    <source>
        <dbReference type="RefSeq" id="XP_032820578.1"/>
    </source>
</evidence>
<dbReference type="PROSITE" id="PS50010">
    <property type="entry name" value="DH_2"/>
    <property type="match status" value="1"/>
</dbReference>
<dbReference type="GO" id="GO:0016020">
    <property type="term" value="C:membrane"/>
    <property type="evidence" value="ECO:0007669"/>
    <property type="project" value="UniProtKB-SubCell"/>
</dbReference>
<dbReference type="GeneID" id="116948208"/>
<evidence type="ECO:0000256" key="2">
    <source>
        <dbReference type="ARBA" id="ARBA00004496"/>
    </source>
</evidence>
<dbReference type="KEGG" id="pmrn:116948208"/>
<dbReference type="GO" id="GO:0001664">
    <property type="term" value="F:G protein-coupled receptor binding"/>
    <property type="evidence" value="ECO:0007669"/>
    <property type="project" value="TreeGrafter"/>
</dbReference>
<dbReference type="Pfam" id="PF00621">
    <property type="entry name" value="RhoGEF"/>
    <property type="match status" value="1"/>
</dbReference>
<dbReference type="InterPro" id="IPR001478">
    <property type="entry name" value="PDZ"/>
</dbReference>
<dbReference type="Pfam" id="PF17838">
    <property type="entry name" value="PH_16"/>
    <property type="match status" value="1"/>
</dbReference>
<dbReference type="PANTHER" id="PTHR45872">
    <property type="entry name" value="RHO GUANINE NUCLEOTIDE EXCHANGE FACTOR 2, ISOFORM D"/>
    <property type="match status" value="1"/>
</dbReference>
<evidence type="ECO:0000256" key="6">
    <source>
        <dbReference type="ARBA" id="ARBA00022658"/>
    </source>
</evidence>
<dbReference type="SMART" id="SM00233">
    <property type="entry name" value="PH"/>
    <property type="match status" value="1"/>
</dbReference>
<feature type="region of interest" description="Disordered" evidence="9">
    <location>
        <begin position="1301"/>
        <end position="1358"/>
    </location>
</feature>
<feature type="region of interest" description="Disordered" evidence="9">
    <location>
        <begin position="1396"/>
        <end position="1432"/>
    </location>
</feature>
<keyword evidence="3" id="KW-0343">GTPase activation</keyword>
<evidence type="ECO:0000256" key="8">
    <source>
        <dbReference type="ARBA" id="ARBA00023136"/>
    </source>
</evidence>
<feature type="compositionally biased region" description="Basic and acidic residues" evidence="9">
    <location>
        <begin position="196"/>
        <end position="207"/>
    </location>
</feature>
<dbReference type="GO" id="GO:0005085">
    <property type="term" value="F:guanyl-nucleotide exchange factor activity"/>
    <property type="evidence" value="ECO:0007669"/>
    <property type="project" value="UniProtKB-KW"/>
</dbReference>
<dbReference type="Gene3D" id="2.30.29.30">
    <property type="entry name" value="Pleckstrin-homology domain (PH domain)/Phosphotyrosine-binding domain (PTB)"/>
    <property type="match status" value="1"/>
</dbReference>
<dbReference type="GO" id="GO:0007186">
    <property type="term" value="P:G protein-coupled receptor signaling pathway"/>
    <property type="evidence" value="ECO:0007669"/>
    <property type="project" value="TreeGrafter"/>
</dbReference>
<dbReference type="PROSITE" id="PS50003">
    <property type="entry name" value="PH_DOMAIN"/>
    <property type="match status" value="1"/>
</dbReference>
<dbReference type="SUPFAM" id="SSF48097">
    <property type="entry name" value="Regulator of G-protein signaling, RGS"/>
    <property type="match status" value="1"/>
</dbReference>
<dbReference type="InterPro" id="IPR041020">
    <property type="entry name" value="PH_16"/>
</dbReference>
<name>A0AAJ7TPY4_PETMA</name>
<dbReference type="Gene3D" id="2.30.42.10">
    <property type="match status" value="1"/>
</dbReference>
<feature type="compositionally biased region" description="Low complexity" evidence="9">
    <location>
        <begin position="669"/>
        <end position="682"/>
    </location>
</feature>
<dbReference type="RefSeq" id="XP_032820578.1">
    <property type="nucleotide sequence ID" value="XM_032964687.1"/>
</dbReference>
<evidence type="ECO:0000259" key="10">
    <source>
        <dbReference type="PROSITE" id="PS50003"/>
    </source>
</evidence>
<feature type="compositionally biased region" description="Low complexity" evidence="9">
    <location>
        <begin position="167"/>
        <end position="192"/>
    </location>
</feature>
<feature type="region of interest" description="Disordered" evidence="9">
    <location>
        <begin position="1"/>
        <end position="30"/>
    </location>
</feature>
<evidence type="ECO:0000259" key="11">
    <source>
        <dbReference type="PROSITE" id="PS50010"/>
    </source>
</evidence>
<dbReference type="Gene3D" id="1.10.167.10">
    <property type="entry name" value="Regulator of G-protein Signalling 4, domain 2"/>
    <property type="match status" value="1"/>
</dbReference>